<dbReference type="HOGENOM" id="CLU_3139873_0_0_5"/>
<sequence length="49" mass="5340">MTPLVIDRSVSVAGRLKKVWHNCAGHPPVAEIHCFGIFHMAQSASLILT</sequence>
<evidence type="ECO:0000313" key="2">
    <source>
        <dbReference type="Proteomes" id="UP000007460"/>
    </source>
</evidence>
<dbReference type="KEGG" id="apb:SAR116_1033"/>
<evidence type="ECO:0000313" key="1">
    <source>
        <dbReference type="EMBL" id="ADE39276.1"/>
    </source>
</evidence>
<dbReference type="STRING" id="488538.SAR116_1033"/>
<accession>D5BSM9</accession>
<dbReference type="EMBL" id="CP001751">
    <property type="protein sequence ID" value="ADE39276.1"/>
    <property type="molecule type" value="Genomic_DNA"/>
</dbReference>
<keyword evidence="2" id="KW-1185">Reference proteome</keyword>
<reference evidence="1 2" key="1">
    <citation type="journal article" date="2010" name="J. Bacteriol.">
        <title>Complete genome sequence of "Candidatus Puniceispirillum marinum" IMCC1322, a representative of the SAR116 clade in the Alphaproteobacteria.</title>
        <authorList>
            <person name="Oh H.M."/>
            <person name="Kwon K.K."/>
            <person name="Kang I."/>
            <person name="Kang S.G."/>
            <person name="Lee J.H."/>
            <person name="Kim S.J."/>
            <person name="Cho J.C."/>
        </authorList>
    </citation>
    <scope>NUCLEOTIDE SEQUENCE [LARGE SCALE GENOMIC DNA]</scope>
    <source>
        <strain evidence="1 2">IMCC1322</strain>
    </source>
</reference>
<dbReference type="AlphaFoldDB" id="D5BSM9"/>
<proteinExistence type="predicted"/>
<gene>
    <name evidence="1" type="ordered locus">SAR116_1033</name>
</gene>
<name>D5BSM9_PUNMI</name>
<protein>
    <submittedName>
        <fullName evidence="1">Uncharacterized protein</fullName>
    </submittedName>
</protein>
<organism evidence="1 2">
    <name type="scientific">Puniceispirillum marinum (strain IMCC1322)</name>
    <dbReference type="NCBI Taxonomy" id="488538"/>
    <lineage>
        <taxon>Bacteria</taxon>
        <taxon>Pseudomonadati</taxon>
        <taxon>Pseudomonadota</taxon>
        <taxon>Alphaproteobacteria</taxon>
        <taxon>Candidatus Puniceispirillales</taxon>
        <taxon>Candidatus Puniceispirillaceae</taxon>
        <taxon>Candidatus Puniceispirillum</taxon>
    </lineage>
</organism>
<dbReference type="Proteomes" id="UP000007460">
    <property type="component" value="Chromosome"/>
</dbReference>